<evidence type="ECO:0000256" key="1">
    <source>
        <dbReference type="ARBA" id="ARBA00004245"/>
    </source>
</evidence>
<dbReference type="Gene3D" id="1.25.40.10">
    <property type="entry name" value="Tetratricopeptide repeat domain"/>
    <property type="match status" value="1"/>
</dbReference>
<dbReference type="GO" id="GO:0008017">
    <property type="term" value="F:microtubule binding"/>
    <property type="evidence" value="ECO:0007669"/>
    <property type="project" value="TreeGrafter"/>
</dbReference>
<evidence type="ECO:0000256" key="5">
    <source>
        <dbReference type="ARBA" id="ARBA00022803"/>
    </source>
</evidence>
<dbReference type="Proteomes" id="UP000053240">
    <property type="component" value="Unassembled WGS sequence"/>
</dbReference>
<evidence type="ECO:0000256" key="7">
    <source>
        <dbReference type="ARBA" id="ARBA00039966"/>
    </source>
</evidence>
<keyword evidence="3" id="KW-0963">Cytoplasm</keyword>
<protein>
    <recommendedName>
        <fullName evidence="7">Regulator of microtubule dynamics protein 1</fullName>
    </recommendedName>
    <alternativeName>
        <fullName evidence="8">Protein FAM82B</fullName>
    </alternativeName>
</protein>
<keyword evidence="4" id="KW-0677">Repeat</keyword>
<keyword evidence="5" id="KW-0802">TPR repeat</keyword>
<feature type="coiled-coil region" evidence="9">
    <location>
        <begin position="165"/>
        <end position="192"/>
    </location>
</feature>
<evidence type="ECO:0000256" key="8">
    <source>
        <dbReference type="ARBA" id="ARBA00041958"/>
    </source>
</evidence>
<keyword evidence="9" id="KW-0175">Coiled coil</keyword>
<dbReference type="GO" id="GO:0005876">
    <property type="term" value="C:spindle microtubule"/>
    <property type="evidence" value="ECO:0007669"/>
    <property type="project" value="TreeGrafter"/>
</dbReference>
<dbReference type="PANTHER" id="PTHR16056:SF16">
    <property type="entry name" value="REGULATOR OF MICROTUBULE DYNAMICS PROTEIN 1"/>
    <property type="match status" value="1"/>
</dbReference>
<keyword evidence="11" id="KW-1185">Reference proteome</keyword>
<evidence type="ECO:0000256" key="3">
    <source>
        <dbReference type="ARBA" id="ARBA00022490"/>
    </source>
</evidence>
<dbReference type="GO" id="GO:0005739">
    <property type="term" value="C:mitochondrion"/>
    <property type="evidence" value="ECO:0007669"/>
    <property type="project" value="TreeGrafter"/>
</dbReference>
<sequence>MILTWSLLPMGLYRAKTGLARCRNTGESVTEAILGPKYDNIVDFKDNSKKIQFPLIGIAALGFLWSRSEEKTEKKENVNTVLEKSDEEFENGRYEDCYQTLMLSKFHDNVEVRWRICRALYNLSRDLKFDENYRKGLIKQAYEIIEKEVTISPNHYAVHKWFALILEAKTSYEGYKERIKNLENIKQHMDLAVILNPNDATTFHMLGEWCFQITEMPWHHRRTAEVLFASLPTSNYEDALEYFLKAETVQPRFYSMNLLRIGICYLKLNRPDQAKYYLQLAAIYPAKSNEDHQANKEATELLKKIK</sequence>
<dbReference type="InterPro" id="IPR049039">
    <property type="entry name" value="RMD1-3_a_helical_rpt"/>
</dbReference>
<accession>A0A194RGX4</accession>
<evidence type="ECO:0000256" key="9">
    <source>
        <dbReference type="SAM" id="Coils"/>
    </source>
</evidence>
<dbReference type="SUPFAM" id="SSF48452">
    <property type="entry name" value="TPR-like"/>
    <property type="match status" value="1"/>
</dbReference>
<proteinExistence type="predicted"/>
<comment type="subcellular location">
    <subcellularLocation>
        <location evidence="1">Cytoplasm</location>
        <location evidence="1">Cytoskeleton</location>
    </subcellularLocation>
</comment>
<dbReference type="InterPro" id="IPR011990">
    <property type="entry name" value="TPR-like_helical_dom_sf"/>
</dbReference>
<evidence type="ECO:0000256" key="6">
    <source>
        <dbReference type="ARBA" id="ARBA00023212"/>
    </source>
</evidence>
<evidence type="ECO:0000313" key="11">
    <source>
        <dbReference type="Proteomes" id="UP000053240"/>
    </source>
</evidence>
<dbReference type="PANTHER" id="PTHR16056">
    <property type="entry name" value="REGULATOR OF MICROTUBULE DYNAMICS PROTEIN"/>
    <property type="match status" value="1"/>
</dbReference>
<reference evidence="10 11" key="1">
    <citation type="journal article" date="2015" name="Nat. Commun.">
        <title>Outbred genome sequencing and CRISPR/Cas9 gene editing in butterflies.</title>
        <authorList>
            <person name="Li X."/>
            <person name="Fan D."/>
            <person name="Zhang W."/>
            <person name="Liu G."/>
            <person name="Zhang L."/>
            <person name="Zhao L."/>
            <person name="Fang X."/>
            <person name="Chen L."/>
            <person name="Dong Y."/>
            <person name="Chen Y."/>
            <person name="Ding Y."/>
            <person name="Zhao R."/>
            <person name="Feng M."/>
            <person name="Zhu Y."/>
            <person name="Feng Y."/>
            <person name="Jiang X."/>
            <person name="Zhu D."/>
            <person name="Xiang H."/>
            <person name="Feng X."/>
            <person name="Li S."/>
            <person name="Wang J."/>
            <person name="Zhang G."/>
            <person name="Kronforst M.R."/>
            <person name="Wang W."/>
        </authorList>
    </citation>
    <scope>NUCLEOTIDE SEQUENCE [LARGE SCALE GENOMIC DNA]</scope>
    <source>
        <strain evidence="10">Ya'a_city_454_Pm</strain>
        <tissue evidence="10">Whole body</tissue>
    </source>
</reference>
<dbReference type="STRING" id="76193.A0A194RGX4"/>
<evidence type="ECO:0000256" key="4">
    <source>
        <dbReference type="ARBA" id="ARBA00022737"/>
    </source>
</evidence>
<evidence type="ECO:0000256" key="2">
    <source>
        <dbReference type="ARBA" id="ARBA00011375"/>
    </source>
</evidence>
<organism evidence="10 11">
    <name type="scientific">Papilio machaon</name>
    <name type="common">Old World swallowtail butterfly</name>
    <dbReference type="NCBI Taxonomy" id="76193"/>
    <lineage>
        <taxon>Eukaryota</taxon>
        <taxon>Metazoa</taxon>
        <taxon>Ecdysozoa</taxon>
        <taxon>Arthropoda</taxon>
        <taxon>Hexapoda</taxon>
        <taxon>Insecta</taxon>
        <taxon>Pterygota</taxon>
        <taxon>Neoptera</taxon>
        <taxon>Endopterygota</taxon>
        <taxon>Lepidoptera</taxon>
        <taxon>Glossata</taxon>
        <taxon>Ditrysia</taxon>
        <taxon>Papilionoidea</taxon>
        <taxon>Papilionidae</taxon>
        <taxon>Papilioninae</taxon>
        <taxon>Papilio</taxon>
    </lineage>
</organism>
<dbReference type="InParanoid" id="A0A194RGX4"/>
<evidence type="ECO:0000313" key="10">
    <source>
        <dbReference type="EMBL" id="KPJ16694.1"/>
    </source>
</evidence>
<dbReference type="EMBL" id="KQ460207">
    <property type="protein sequence ID" value="KPJ16694.1"/>
    <property type="molecule type" value="Genomic_DNA"/>
</dbReference>
<keyword evidence="6" id="KW-0206">Cytoskeleton</keyword>
<dbReference type="AlphaFoldDB" id="A0A194RGX4"/>
<comment type="subunit">
    <text evidence="2">Interacts with microtubules.</text>
</comment>
<dbReference type="Pfam" id="PF21033">
    <property type="entry name" value="RMD1-3"/>
    <property type="match status" value="1"/>
</dbReference>
<gene>
    <name evidence="10" type="ORF">RR48_10293</name>
</gene>
<dbReference type="GO" id="GO:0097431">
    <property type="term" value="C:mitotic spindle pole"/>
    <property type="evidence" value="ECO:0007669"/>
    <property type="project" value="TreeGrafter"/>
</dbReference>
<name>A0A194RGX4_PAPMA</name>